<dbReference type="EMBL" id="AATQ01000032">
    <property type="protein sequence ID" value="EAU45092.1"/>
    <property type="molecule type" value="Genomic_DNA"/>
</dbReference>
<keyword evidence="1" id="KW-0472">Membrane</keyword>
<dbReference type="RefSeq" id="WP_007799771.1">
    <property type="nucleotide sequence ID" value="NZ_DS022276.1"/>
</dbReference>
<comment type="caution">
    <text evidence="2">The sequence shown here is derived from an EMBL/GenBank/DDBJ whole genome shotgun (WGS) entry which is preliminary data.</text>
</comment>
<name>Q0FLK6_SALBH</name>
<dbReference type="AlphaFoldDB" id="Q0FLK6"/>
<reference evidence="2 3" key="1">
    <citation type="journal article" date="2010" name="J. Bacteriol.">
        <title>Genome sequences of Pelagibaca bermudensis HTCC2601T and Maritimibacter alkaliphilus HTCC2654T, the type strains of two marine Roseobacter genera.</title>
        <authorList>
            <person name="Thrash J.C."/>
            <person name="Cho J.C."/>
            <person name="Ferriera S."/>
            <person name="Johnson J."/>
            <person name="Vergin K.L."/>
            <person name="Giovannoni S.J."/>
        </authorList>
    </citation>
    <scope>NUCLEOTIDE SEQUENCE [LARGE SCALE GENOMIC DNA]</scope>
    <source>
        <strain evidence="3">DSM 26914 / JCM 13377 / KCTC 12554 / HTCC2601</strain>
    </source>
</reference>
<evidence type="ECO:0000256" key="1">
    <source>
        <dbReference type="SAM" id="Phobius"/>
    </source>
</evidence>
<sequence length="42" mass="4548">MPKFSDDPTVERIACQIDLLCRTVSVVSGAVFVVSLVVKVLL</sequence>
<feature type="transmembrane region" description="Helical" evidence="1">
    <location>
        <begin position="20"/>
        <end position="41"/>
    </location>
</feature>
<gene>
    <name evidence="2" type="ORF">R2601_22936</name>
</gene>
<organism evidence="2 3">
    <name type="scientific">Salipiger bermudensis (strain DSM 26914 / JCM 13377 / KCTC 12554 / HTCC2601)</name>
    <name type="common">Pelagibaca bermudensis</name>
    <dbReference type="NCBI Taxonomy" id="314265"/>
    <lineage>
        <taxon>Bacteria</taxon>
        <taxon>Pseudomonadati</taxon>
        <taxon>Pseudomonadota</taxon>
        <taxon>Alphaproteobacteria</taxon>
        <taxon>Rhodobacterales</taxon>
        <taxon>Roseobacteraceae</taxon>
        <taxon>Salipiger</taxon>
    </lineage>
</organism>
<protein>
    <submittedName>
        <fullName evidence="2">Uncharacterized protein</fullName>
    </submittedName>
</protein>
<keyword evidence="3" id="KW-1185">Reference proteome</keyword>
<keyword evidence="1" id="KW-0812">Transmembrane</keyword>
<dbReference type="STRING" id="314265.R2601_22936"/>
<dbReference type="Proteomes" id="UP000006230">
    <property type="component" value="Unassembled WGS sequence"/>
</dbReference>
<keyword evidence="1" id="KW-1133">Transmembrane helix</keyword>
<accession>Q0FLK6</accession>
<dbReference type="HOGENOM" id="CLU_3255417_0_0_5"/>
<evidence type="ECO:0000313" key="3">
    <source>
        <dbReference type="Proteomes" id="UP000006230"/>
    </source>
</evidence>
<evidence type="ECO:0000313" key="2">
    <source>
        <dbReference type="EMBL" id="EAU45092.1"/>
    </source>
</evidence>
<proteinExistence type="predicted"/>